<dbReference type="STRING" id="1798374.A2Z33_01530"/>
<dbReference type="InterPro" id="IPR036034">
    <property type="entry name" value="PDZ_sf"/>
</dbReference>
<evidence type="ECO:0000313" key="14">
    <source>
        <dbReference type="Proteomes" id="UP000178448"/>
    </source>
</evidence>
<dbReference type="Pfam" id="PF02163">
    <property type="entry name" value="Peptidase_M50"/>
    <property type="match status" value="1"/>
</dbReference>
<evidence type="ECO:0000256" key="5">
    <source>
        <dbReference type="ARBA" id="ARBA00022692"/>
    </source>
</evidence>
<dbReference type="EMBL" id="MFJD01000009">
    <property type="protein sequence ID" value="OGG01903.1"/>
    <property type="molecule type" value="Genomic_DNA"/>
</dbReference>
<feature type="transmembrane region" description="Helical" evidence="11">
    <location>
        <begin position="6"/>
        <end position="26"/>
    </location>
</feature>
<organism evidence="13 14">
    <name type="scientific">Candidatus Gottesmanbacteria bacterium RBG_16_52_11</name>
    <dbReference type="NCBI Taxonomy" id="1798374"/>
    <lineage>
        <taxon>Bacteria</taxon>
        <taxon>Candidatus Gottesmaniibacteriota</taxon>
    </lineage>
</organism>
<evidence type="ECO:0000256" key="1">
    <source>
        <dbReference type="ARBA" id="ARBA00001947"/>
    </source>
</evidence>
<dbReference type="GO" id="GO:0006508">
    <property type="term" value="P:proteolysis"/>
    <property type="evidence" value="ECO:0007669"/>
    <property type="project" value="UniProtKB-KW"/>
</dbReference>
<keyword evidence="9" id="KW-0482">Metalloprotease</keyword>
<dbReference type="PANTHER" id="PTHR42837:SF2">
    <property type="entry name" value="MEMBRANE METALLOPROTEASE ARASP2, CHLOROPLASTIC-RELATED"/>
    <property type="match status" value="1"/>
</dbReference>
<dbReference type="InterPro" id="IPR008915">
    <property type="entry name" value="Peptidase_M50"/>
</dbReference>
<keyword evidence="4" id="KW-0645">Protease</keyword>
<gene>
    <name evidence="13" type="ORF">A2Z33_01530</name>
</gene>
<dbReference type="GO" id="GO:0004222">
    <property type="term" value="F:metalloendopeptidase activity"/>
    <property type="evidence" value="ECO:0007669"/>
    <property type="project" value="InterPro"/>
</dbReference>
<comment type="caution">
    <text evidence="13">The sequence shown here is derived from an EMBL/GenBank/DDBJ whole genome shotgun (WGS) entry which is preliminary data.</text>
</comment>
<keyword evidence="7" id="KW-0862">Zinc</keyword>
<dbReference type="InterPro" id="IPR004387">
    <property type="entry name" value="Pept_M50_Zn"/>
</dbReference>
<keyword evidence="8 11" id="KW-1133">Transmembrane helix</keyword>
<accession>A0A1F5YPC0</accession>
<evidence type="ECO:0000256" key="4">
    <source>
        <dbReference type="ARBA" id="ARBA00022670"/>
    </source>
</evidence>
<evidence type="ECO:0000256" key="6">
    <source>
        <dbReference type="ARBA" id="ARBA00022801"/>
    </source>
</evidence>
<feature type="domain" description="Peptidase M50" evidence="12">
    <location>
        <begin position="8"/>
        <end position="349"/>
    </location>
</feature>
<dbReference type="PANTHER" id="PTHR42837">
    <property type="entry name" value="REGULATOR OF SIGMA-E PROTEASE RSEP"/>
    <property type="match status" value="1"/>
</dbReference>
<evidence type="ECO:0000313" key="13">
    <source>
        <dbReference type="EMBL" id="OGG01903.1"/>
    </source>
</evidence>
<name>A0A1F5YPC0_9BACT</name>
<comment type="similarity">
    <text evidence="3">Belongs to the peptidase M50B family.</text>
</comment>
<evidence type="ECO:0000256" key="7">
    <source>
        <dbReference type="ARBA" id="ARBA00022833"/>
    </source>
</evidence>
<dbReference type="Gene3D" id="2.30.42.10">
    <property type="match status" value="1"/>
</dbReference>
<comment type="cofactor">
    <cofactor evidence="1">
        <name>Zn(2+)</name>
        <dbReference type="ChEBI" id="CHEBI:29105"/>
    </cofactor>
</comment>
<feature type="transmembrane region" description="Helical" evidence="11">
    <location>
        <begin position="341"/>
        <end position="359"/>
    </location>
</feature>
<dbReference type="GO" id="GO:0016020">
    <property type="term" value="C:membrane"/>
    <property type="evidence" value="ECO:0007669"/>
    <property type="project" value="UniProtKB-SubCell"/>
</dbReference>
<dbReference type="Proteomes" id="UP000178448">
    <property type="component" value="Unassembled WGS sequence"/>
</dbReference>
<reference evidence="13 14" key="1">
    <citation type="journal article" date="2016" name="Nat. Commun.">
        <title>Thousands of microbial genomes shed light on interconnected biogeochemical processes in an aquifer system.</title>
        <authorList>
            <person name="Anantharaman K."/>
            <person name="Brown C.T."/>
            <person name="Hug L.A."/>
            <person name="Sharon I."/>
            <person name="Castelle C.J."/>
            <person name="Probst A.J."/>
            <person name="Thomas B.C."/>
            <person name="Singh A."/>
            <person name="Wilkins M.J."/>
            <person name="Karaoz U."/>
            <person name="Brodie E.L."/>
            <person name="Williams K.H."/>
            <person name="Hubbard S.S."/>
            <person name="Banfield J.F."/>
        </authorList>
    </citation>
    <scope>NUCLEOTIDE SEQUENCE [LARGE SCALE GENOMIC DNA]</scope>
</reference>
<comment type="subcellular location">
    <subcellularLocation>
        <location evidence="2">Membrane</location>
        <topology evidence="2">Multi-pass membrane protein</topology>
    </subcellularLocation>
</comment>
<dbReference type="SUPFAM" id="SSF50156">
    <property type="entry name" value="PDZ domain-like"/>
    <property type="match status" value="1"/>
</dbReference>
<evidence type="ECO:0000256" key="8">
    <source>
        <dbReference type="ARBA" id="ARBA00022989"/>
    </source>
</evidence>
<keyword evidence="10 11" id="KW-0472">Membrane</keyword>
<dbReference type="CDD" id="cd06163">
    <property type="entry name" value="S2P-M50_PDZ_RseP-like"/>
    <property type="match status" value="1"/>
</dbReference>
<evidence type="ECO:0000259" key="12">
    <source>
        <dbReference type="Pfam" id="PF02163"/>
    </source>
</evidence>
<sequence length="365" mass="39351">MLLTVIVFFIILSILVFVHELGHFTVARLLGVKVEEFGFGLPPRIAGWQVRGTVYSLNWLPIGGFVKLAGEDEDEDTAGSRIRQFKPREYFFARSKKERSLILIAGVSMNFLVAVILTAVLLLTGVREPAGRVHIERVLPGTPAEAAGLTSGDIIRGIKAGGGADGLVNFETTASLISTVKERAGQTVELSVERSGSLLSVSLTPRVNPPPDEGAMGVAISDTEERRYTLAEAPLAAVRINIERAAQMLTSLGTTLYRLVTLKPLEADVAGPIGIAQVTGEAVRFGWKAVIEFMGILSLNLAVLNILPVPALDGGRLAFIFAEKILGRKVKPAFEKQTHQIGMLILLLLILLVSINDIMRITRGG</sequence>
<protein>
    <recommendedName>
        <fullName evidence="12">Peptidase M50 domain-containing protein</fullName>
    </recommendedName>
</protein>
<keyword evidence="5 11" id="KW-0812">Transmembrane</keyword>
<evidence type="ECO:0000256" key="11">
    <source>
        <dbReference type="SAM" id="Phobius"/>
    </source>
</evidence>
<proteinExistence type="inferred from homology"/>
<evidence type="ECO:0000256" key="9">
    <source>
        <dbReference type="ARBA" id="ARBA00023049"/>
    </source>
</evidence>
<dbReference type="AlphaFoldDB" id="A0A1F5YPC0"/>
<keyword evidence="6" id="KW-0378">Hydrolase</keyword>
<evidence type="ECO:0000256" key="10">
    <source>
        <dbReference type="ARBA" id="ARBA00023136"/>
    </source>
</evidence>
<evidence type="ECO:0000256" key="3">
    <source>
        <dbReference type="ARBA" id="ARBA00007931"/>
    </source>
</evidence>
<feature type="transmembrane region" description="Helical" evidence="11">
    <location>
        <begin position="101"/>
        <end position="123"/>
    </location>
</feature>
<evidence type="ECO:0000256" key="2">
    <source>
        <dbReference type="ARBA" id="ARBA00004141"/>
    </source>
</evidence>